<evidence type="ECO:0000259" key="1">
    <source>
        <dbReference type="PROSITE" id="PS50933"/>
    </source>
</evidence>
<dbReference type="EMBL" id="HBEZ01043203">
    <property type="protein sequence ID" value="CAD8646076.1"/>
    <property type="molecule type" value="Transcribed_RNA"/>
</dbReference>
<reference evidence="2" key="1">
    <citation type="submission" date="2021-01" db="EMBL/GenBank/DDBJ databases">
        <authorList>
            <person name="Corre E."/>
            <person name="Pelletier E."/>
            <person name="Niang G."/>
            <person name="Scheremetjew M."/>
            <person name="Finn R."/>
            <person name="Kale V."/>
            <person name="Holt S."/>
            <person name="Cochrane G."/>
            <person name="Meng A."/>
            <person name="Brown T."/>
            <person name="Cohen L."/>
        </authorList>
    </citation>
    <scope>NUCLEOTIDE SEQUENCE</scope>
    <source>
        <strain evidence="2">CCAP979/52</strain>
    </source>
</reference>
<protein>
    <recommendedName>
        <fullName evidence="1">CHRD domain-containing protein</fullName>
    </recommendedName>
</protein>
<dbReference type="InterPro" id="IPR010895">
    <property type="entry name" value="CHRD"/>
</dbReference>
<dbReference type="EMBL" id="HBEZ01043204">
    <property type="protein sequence ID" value="CAD8646077.1"/>
    <property type="molecule type" value="Transcribed_RNA"/>
</dbReference>
<proteinExistence type="predicted"/>
<sequence>MSRSGYISGLTATVRTSRMQSSIVIAVLCAIVQASNAQGMMSHGRAVLEAPASFNLTDAHGLAHISVSGDSVMYVVVFTGLTGSATKAHFHLGDANKTGGAVLWTICEPCIGEYVSGTWPDASQYRSELTSRNMYINVHTSAHPSGEIRGQVEVPLPEGPSFSGGVILTGNYPAHGLASLTLSENHDLMFQLIAVNTSGAITSAHFHLAPEGMPGPVIFPICAPCSSYESGTWMNVSMYRAALASGGVYINVHTALNMNGEIRGQVMLMLPPMPTPAPVPSADGCPAPPMETCCTRIFSNASRTLRATLPGPVALASVTVWNDDGPGGPPAYVDDAQLARISLSIGSAGVMTGCALARKMDSYMGTPAPGGMMMPGMMPGYEGWDALCAARGSVVTLSMPAILDGPRPPGRVAVKICVRPDGDGMKAASLWIQGSD</sequence>
<accession>A0A6T8B513</accession>
<feature type="domain" description="CHRD" evidence="1">
    <location>
        <begin position="40"/>
        <end position="157"/>
    </location>
</feature>
<dbReference type="Pfam" id="PF07452">
    <property type="entry name" value="CHRD"/>
    <property type="match status" value="2"/>
</dbReference>
<dbReference type="PROSITE" id="PS50933">
    <property type="entry name" value="CHRD"/>
    <property type="match status" value="1"/>
</dbReference>
<gene>
    <name evidence="2" type="ORF">CCUR1050_LOCUS23761</name>
    <name evidence="3" type="ORF">CCUR1050_LOCUS23762</name>
</gene>
<dbReference type="SMART" id="SM00754">
    <property type="entry name" value="CHRD"/>
    <property type="match status" value="2"/>
</dbReference>
<organism evidence="2">
    <name type="scientific">Cryptomonas curvata</name>
    <dbReference type="NCBI Taxonomy" id="233186"/>
    <lineage>
        <taxon>Eukaryota</taxon>
        <taxon>Cryptophyceae</taxon>
        <taxon>Cryptomonadales</taxon>
        <taxon>Cryptomonadaceae</taxon>
        <taxon>Cryptomonas</taxon>
    </lineage>
</organism>
<dbReference type="AlphaFoldDB" id="A0A6T8B513"/>
<evidence type="ECO:0000313" key="3">
    <source>
        <dbReference type="EMBL" id="CAD8646077.1"/>
    </source>
</evidence>
<evidence type="ECO:0000313" key="2">
    <source>
        <dbReference type="EMBL" id="CAD8646076.1"/>
    </source>
</evidence>
<name>A0A6T8B513_9CRYP</name>